<dbReference type="Pfam" id="PF01112">
    <property type="entry name" value="Asparaginase_2"/>
    <property type="match status" value="1"/>
</dbReference>
<evidence type="ECO:0000313" key="2">
    <source>
        <dbReference type="Proteomes" id="UP000019260"/>
    </source>
</evidence>
<dbReference type="Proteomes" id="UP000019260">
    <property type="component" value="Chromosome"/>
</dbReference>
<sequence>MNGNNLTIGTVAGIKDFKNPISMAKHLAEHERHNILLVISGAEA</sequence>
<name>W6AJQ4_9MOLU</name>
<protein>
    <submittedName>
        <fullName evidence="1">Uncharacterized protein</fullName>
    </submittedName>
</protein>
<reference evidence="1 2" key="1">
    <citation type="submission" date="2013-09" db="EMBL/GenBank/DDBJ databases">
        <title>Complete genome sequence of Spiroplasma mirum suckling mouse cataract agent.</title>
        <authorList>
            <person name="Landry C.A."/>
            <person name="Bastian F.O."/>
            <person name="Thune R.L."/>
        </authorList>
    </citation>
    <scope>NUCLEOTIDE SEQUENCE [LARGE SCALE GENOMIC DNA]</scope>
    <source>
        <strain evidence="1 2">SMCA</strain>
    </source>
</reference>
<dbReference type="EMBL" id="CP006720">
    <property type="protein sequence ID" value="AHI57397.1"/>
    <property type="molecule type" value="Genomic_DNA"/>
</dbReference>
<dbReference type="STRING" id="838561.P344_00090"/>
<dbReference type="SUPFAM" id="SSF56235">
    <property type="entry name" value="N-terminal nucleophile aminohydrolases (Ntn hydrolases)"/>
    <property type="match status" value="1"/>
</dbReference>
<dbReference type="InterPro" id="IPR000246">
    <property type="entry name" value="Peptidase_T2"/>
</dbReference>
<organism evidence="1 2">
    <name type="scientific">Spiroplasma mirum ATCC 29335</name>
    <dbReference type="NCBI Taxonomy" id="838561"/>
    <lineage>
        <taxon>Bacteria</taxon>
        <taxon>Bacillati</taxon>
        <taxon>Mycoplasmatota</taxon>
        <taxon>Mollicutes</taxon>
        <taxon>Entomoplasmatales</taxon>
        <taxon>Spiroplasmataceae</taxon>
        <taxon>Spiroplasma</taxon>
    </lineage>
</organism>
<evidence type="ECO:0000313" key="1">
    <source>
        <dbReference type="EMBL" id="AHI57397.1"/>
    </source>
</evidence>
<keyword evidence="2" id="KW-1185">Reference proteome</keyword>
<dbReference type="GO" id="GO:0016787">
    <property type="term" value="F:hydrolase activity"/>
    <property type="evidence" value="ECO:0007669"/>
    <property type="project" value="InterPro"/>
</dbReference>
<accession>W6AJQ4</accession>
<proteinExistence type="predicted"/>
<dbReference type="AlphaFoldDB" id="W6AJQ4"/>
<dbReference type="KEGG" id="smia:P344_00090"/>
<dbReference type="HOGENOM" id="CLU_3222256_0_0_14"/>
<dbReference type="InterPro" id="IPR029055">
    <property type="entry name" value="Ntn_hydrolases_N"/>
</dbReference>
<dbReference type="PATRIC" id="fig|838561.3.peg.17"/>
<gene>
    <name evidence="1" type="ORF">P344_00090</name>
</gene>